<evidence type="ECO:0000313" key="3">
    <source>
        <dbReference type="EMBL" id="CAD8859694.1"/>
    </source>
</evidence>
<name>A0A7S1AN46_NOCSC</name>
<feature type="region of interest" description="Disordered" evidence="2">
    <location>
        <begin position="1"/>
        <end position="43"/>
    </location>
</feature>
<feature type="coiled-coil region" evidence="1">
    <location>
        <begin position="143"/>
        <end position="177"/>
    </location>
</feature>
<organism evidence="3">
    <name type="scientific">Noctiluca scintillans</name>
    <name type="common">Sea sparkle</name>
    <name type="synonym">Red tide dinoflagellate</name>
    <dbReference type="NCBI Taxonomy" id="2966"/>
    <lineage>
        <taxon>Eukaryota</taxon>
        <taxon>Sar</taxon>
        <taxon>Alveolata</taxon>
        <taxon>Dinophyceae</taxon>
        <taxon>Noctilucales</taxon>
        <taxon>Noctilucaceae</taxon>
        <taxon>Noctiluca</taxon>
    </lineage>
</organism>
<evidence type="ECO:0000256" key="1">
    <source>
        <dbReference type="SAM" id="Coils"/>
    </source>
</evidence>
<evidence type="ECO:0000256" key="2">
    <source>
        <dbReference type="SAM" id="MobiDB-lite"/>
    </source>
</evidence>
<keyword evidence="1" id="KW-0175">Coiled coil</keyword>
<proteinExistence type="predicted"/>
<dbReference type="AlphaFoldDB" id="A0A7S1AN46"/>
<dbReference type="EMBL" id="HBFQ01047739">
    <property type="protein sequence ID" value="CAD8859694.1"/>
    <property type="molecule type" value="Transcribed_RNA"/>
</dbReference>
<protein>
    <submittedName>
        <fullName evidence="3">Uncharacterized protein</fullName>
    </submittedName>
</protein>
<accession>A0A7S1AN46</accession>
<sequence length="852" mass="97183">MRRGGMPSDMAPLALAPLTSEKPVQAKYKPDSVKSSQPPSRMQSMPALALRPAISCDRSDGRPFQGELQDVEQRLSAIQGAIELLAEEQGAQARRLEDIGDRCVESWKRLDDISESQHGLAVDARVATATVESFGLQLSQFRAIQQRESLSDANQEISALRADFHRLRAEMEAIRTDCRGRLEAAAAQCVRDRGNREALRVAFAGWELVHKSVARNRVDLLDRRLHFFVCTARKRWLFHSHRASCESSCRAVLVSWAAVLNRCRRDPDENVLAKRLAETESVVHVFSQRVRLFARITCRARGRRTRCEFLGCVFEEWQKIGTRRRFGQNSRRLMVVTATLRWRWLRHAMRRCREALLRCTLCEWYILSRSRPNTALSEVQRACNLQGQRLSSCVAATRRMFLQKALRCETPSSCKVVFHVWHDFTVRVVVRRVRSHDRRLDVLTRSVQRRWRQVSNCDEFLLRIVDFWHKSSREGARRRVRVACRHWSSLTSRADLGTEAQIAWLVLYKVLGCWNGIIRKRARKLLQRQSFQLTALTAYVRRQCYLQALATLRVEPLREVFGAWSSVLTGRTDRRFIVSARRLMLLTWCVRSQWVRRTMGAAHTDTLRGVLFEWHGVLRRRLITQSSMDVLWTRTSPRELESSKVRFSDTEADVPPSQDPIVGFAQMRDLVSKLNGQATALQDLDFVVRDELHASQKNAAAVATAGVTLQRLMVKMAEQGGLIEDLYSVMQEFKQQSVHAHHEDCGVHGSLSLRVQAVEQSVTSAQENIGQLAVILRGVRDHAADALDDRITAAMAEVHKRLSDCISVVHERAALPAPPSPSIPVRLSSPVPARGLGVQWRPEDLYEQTSTP</sequence>
<gene>
    <name evidence="3" type="ORF">NSCI0253_LOCUS34048</name>
</gene>
<reference evidence="3" key="1">
    <citation type="submission" date="2021-01" db="EMBL/GenBank/DDBJ databases">
        <authorList>
            <person name="Corre E."/>
            <person name="Pelletier E."/>
            <person name="Niang G."/>
            <person name="Scheremetjew M."/>
            <person name="Finn R."/>
            <person name="Kale V."/>
            <person name="Holt S."/>
            <person name="Cochrane G."/>
            <person name="Meng A."/>
            <person name="Brown T."/>
            <person name="Cohen L."/>
        </authorList>
    </citation>
    <scope>NUCLEOTIDE SEQUENCE</scope>
</reference>